<organism evidence="4 5">
    <name type="scientific">Bradyrhizobium denitrificans</name>
    <dbReference type="NCBI Taxonomy" id="2734912"/>
    <lineage>
        <taxon>Bacteria</taxon>
        <taxon>Pseudomonadati</taxon>
        <taxon>Pseudomonadota</taxon>
        <taxon>Alphaproteobacteria</taxon>
        <taxon>Hyphomicrobiales</taxon>
        <taxon>Nitrobacteraceae</taxon>
        <taxon>Bradyrhizobium</taxon>
    </lineage>
</organism>
<dbReference type="PANTHER" id="PTHR47572">
    <property type="entry name" value="LIPOPROTEIN-RELATED"/>
    <property type="match status" value="1"/>
</dbReference>
<dbReference type="PANTHER" id="PTHR47572:SF4">
    <property type="entry name" value="LACTONASE DRP35"/>
    <property type="match status" value="1"/>
</dbReference>
<comment type="caution">
    <text evidence="4">The sequence shown here is derived from an EMBL/GenBank/DDBJ whole genome shotgun (WGS) entry which is preliminary data.</text>
</comment>
<feature type="domain" description="SMP-30/Gluconolactonase/LRE-like region" evidence="3">
    <location>
        <begin position="68"/>
        <end position="348"/>
    </location>
</feature>
<feature type="chain" id="PRO_5045324138" evidence="2">
    <location>
        <begin position="27"/>
        <end position="362"/>
    </location>
</feature>
<dbReference type="InterPro" id="IPR051262">
    <property type="entry name" value="SMP-30/CGR1_Lactonase"/>
</dbReference>
<dbReference type="SUPFAM" id="SSF63829">
    <property type="entry name" value="Calcium-dependent phosphotriesterase"/>
    <property type="match status" value="1"/>
</dbReference>
<evidence type="ECO:0000313" key="4">
    <source>
        <dbReference type="EMBL" id="MBR1140648.1"/>
    </source>
</evidence>
<name>A0ABS5GHC9_9BRAD</name>
<dbReference type="EMBL" id="JAFCLK010000044">
    <property type="protein sequence ID" value="MBR1140648.1"/>
    <property type="molecule type" value="Genomic_DNA"/>
</dbReference>
<evidence type="ECO:0000259" key="3">
    <source>
        <dbReference type="Pfam" id="PF08450"/>
    </source>
</evidence>
<dbReference type="InterPro" id="IPR006311">
    <property type="entry name" value="TAT_signal"/>
</dbReference>
<protein>
    <submittedName>
        <fullName evidence="4">SMP-30/gluconolactonase/LRE family protein</fullName>
    </submittedName>
</protein>
<dbReference type="InterPro" id="IPR011042">
    <property type="entry name" value="6-blade_b-propeller_TolB-like"/>
</dbReference>
<gene>
    <name evidence="4" type="ORF">JQ619_33335</name>
</gene>
<evidence type="ECO:0000313" key="5">
    <source>
        <dbReference type="Proteomes" id="UP001314635"/>
    </source>
</evidence>
<reference evidence="5" key="1">
    <citation type="journal article" date="2021" name="ISME J.">
        <title>Evolutionary origin and ecological implication of a unique nif island in free-living Bradyrhizobium lineages.</title>
        <authorList>
            <person name="Tao J."/>
        </authorList>
    </citation>
    <scope>NUCLEOTIDE SEQUENCE [LARGE SCALE GENOMIC DNA]</scope>
    <source>
        <strain evidence="5">SZCCT0094</strain>
    </source>
</reference>
<dbReference type="Proteomes" id="UP001314635">
    <property type="component" value="Unassembled WGS sequence"/>
</dbReference>
<dbReference type="Gene3D" id="2.120.10.30">
    <property type="entry name" value="TolB, C-terminal domain"/>
    <property type="match status" value="1"/>
</dbReference>
<keyword evidence="2" id="KW-0732">Signal</keyword>
<evidence type="ECO:0000256" key="1">
    <source>
        <dbReference type="ARBA" id="ARBA00022801"/>
    </source>
</evidence>
<evidence type="ECO:0000256" key="2">
    <source>
        <dbReference type="SAM" id="SignalP"/>
    </source>
</evidence>
<dbReference type="Pfam" id="PF08450">
    <property type="entry name" value="SGL"/>
    <property type="match status" value="1"/>
</dbReference>
<accession>A0ABS5GHC9</accession>
<dbReference type="InterPro" id="IPR005511">
    <property type="entry name" value="SMP-30"/>
</dbReference>
<proteinExistence type="predicted"/>
<sequence>MTVSRRGILSAALSGAALAVSGQARAQSFGFKPNQRYPDPAVEILDPSFAKYRLYSSTVEQLASGMRWAEGPAYFPEEGYLLLSDIPNNRIMKYSEKDGSFTVFRSPANYANGNTRDRQGRLVSCEHSVTRRITRTEKNGVVTVLADSFEGKRLNAPNDIVVKSDDTIWFTDPLFGINGNWEGFKAKSEQANTNVFRIGTDGKLTAVITDLVNPNGLAFSPDEKKLYVVEWKGTPNRSIWSYDVNADGSVGNKVKLIDAADQGSLDGFRVDRDGNLWCGWGSNGALAAEPVDVDGRKVYPLKAKSEDLDGVMVFNPLGKPIGFIRLPERCANLTFGGPKNNRLYMAASHSLYALYVETEGAV</sequence>
<keyword evidence="5" id="KW-1185">Reference proteome</keyword>
<dbReference type="PRINTS" id="PR01790">
    <property type="entry name" value="SMP30FAMILY"/>
</dbReference>
<feature type="signal peptide" evidence="2">
    <location>
        <begin position="1"/>
        <end position="26"/>
    </location>
</feature>
<dbReference type="PROSITE" id="PS51318">
    <property type="entry name" value="TAT"/>
    <property type="match status" value="1"/>
</dbReference>
<dbReference type="InterPro" id="IPR013658">
    <property type="entry name" value="SGL"/>
</dbReference>
<keyword evidence="1" id="KW-0378">Hydrolase</keyword>
<dbReference type="RefSeq" id="WP_172237406.1">
    <property type="nucleotide sequence ID" value="NZ_JABFDP010000016.1"/>
</dbReference>